<organism evidence="2 3">
    <name type="scientific">Neptunomonas marina</name>
    <dbReference type="NCBI Taxonomy" id="1815562"/>
    <lineage>
        <taxon>Bacteria</taxon>
        <taxon>Pseudomonadati</taxon>
        <taxon>Pseudomonadota</taxon>
        <taxon>Gammaproteobacteria</taxon>
        <taxon>Oceanospirillales</taxon>
        <taxon>Oceanospirillaceae</taxon>
        <taxon>Neptunomonas</taxon>
    </lineage>
</organism>
<dbReference type="AlphaFoldDB" id="A0A437Q6M6"/>
<dbReference type="EMBL" id="SACQ01000006">
    <property type="protein sequence ID" value="RVU30159.1"/>
    <property type="molecule type" value="Genomic_DNA"/>
</dbReference>
<name>A0A437Q6M6_9GAMM</name>
<dbReference type="InterPro" id="IPR005180">
    <property type="entry name" value="DUF302"/>
</dbReference>
<proteinExistence type="predicted"/>
<dbReference type="PANTHER" id="PTHR38342:SF2">
    <property type="entry name" value="INNER MEMBRANE OR EXPORTED"/>
    <property type="match status" value="1"/>
</dbReference>
<evidence type="ECO:0000313" key="2">
    <source>
        <dbReference type="EMBL" id="RVU30159.1"/>
    </source>
</evidence>
<keyword evidence="3" id="KW-1185">Reference proteome</keyword>
<comment type="caution">
    <text evidence="2">The sequence shown here is derived from an EMBL/GenBank/DDBJ whole genome shotgun (WGS) entry which is preliminary data.</text>
</comment>
<dbReference type="Gene3D" id="3.30.310.70">
    <property type="entry name" value="TT1751-like domain"/>
    <property type="match status" value="1"/>
</dbReference>
<dbReference type="PANTHER" id="PTHR38342">
    <property type="entry name" value="SLR5037 PROTEIN"/>
    <property type="match status" value="1"/>
</dbReference>
<dbReference type="SUPFAM" id="SSF103247">
    <property type="entry name" value="TT1751-like"/>
    <property type="match status" value="1"/>
</dbReference>
<accession>A0A437Q6M6</accession>
<dbReference type="Proteomes" id="UP000282818">
    <property type="component" value="Unassembled WGS sequence"/>
</dbReference>
<dbReference type="InterPro" id="IPR035923">
    <property type="entry name" value="TT1751-like_sf"/>
</dbReference>
<feature type="domain" description="DUF302" evidence="1">
    <location>
        <begin position="52"/>
        <end position="114"/>
    </location>
</feature>
<protein>
    <submittedName>
        <fullName evidence="2">DUF302 domain-containing protein</fullName>
    </submittedName>
</protein>
<evidence type="ECO:0000259" key="1">
    <source>
        <dbReference type="Pfam" id="PF03625"/>
    </source>
</evidence>
<evidence type="ECO:0000313" key="3">
    <source>
        <dbReference type="Proteomes" id="UP000282818"/>
    </source>
</evidence>
<gene>
    <name evidence="2" type="ORF">EOE65_13640</name>
</gene>
<sequence length="146" mass="15713">MALCLAVCTTTAVQADNSAGVTSVKSMHSVAETTQRFEQILAAKGMTLFTVIDHQAGAQKAGLSLRDTQVVIFGNPKVGTPLMQCEQQVALDLPQKALIWEDEQGDVWFSYNEPSYLKSRHRIAGCDAVLKKVSGALAKFAQAATQ</sequence>
<reference evidence="2 3" key="1">
    <citation type="submission" date="2019-01" db="EMBL/GenBank/DDBJ databases">
        <authorList>
            <person name="Chen W.-M."/>
        </authorList>
    </citation>
    <scope>NUCLEOTIDE SEQUENCE [LARGE SCALE GENOMIC DNA]</scope>
    <source>
        <strain evidence="2 3">HPM-16</strain>
    </source>
</reference>
<dbReference type="CDD" id="cd14797">
    <property type="entry name" value="DUF302"/>
    <property type="match status" value="1"/>
</dbReference>
<dbReference type="Pfam" id="PF03625">
    <property type="entry name" value="DUF302"/>
    <property type="match status" value="1"/>
</dbReference>